<reference evidence="3" key="1">
    <citation type="journal article" date="2022" name="Int. J. Mol. Sci.">
        <title>Draft Genome of Tanacetum Coccineum: Genomic Comparison of Closely Related Tanacetum-Family Plants.</title>
        <authorList>
            <person name="Yamashiro T."/>
            <person name="Shiraishi A."/>
            <person name="Nakayama K."/>
            <person name="Satake H."/>
        </authorList>
    </citation>
    <scope>NUCLEOTIDE SEQUENCE</scope>
</reference>
<feature type="compositionally biased region" description="Polar residues" evidence="1">
    <location>
        <begin position="182"/>
        <end position="191"/>
    </location>
</feature>
<accession>A0ABQ4ZZJ9</accession>
<evidence type="ECO:0000313" key="4">
    <source>
        <dbReference type="Proteomes" id="UP001151760"/>
    </source>
</evidence>
<feature type="region of interest" description="Disordered" evidence="1">
    <location>
        <begin position="179"/>
        <end position="205"/>
    </location>
</feature>
<protein>
    <submittedName>
        <fullName evidence="3">Retrovirus-related pol polyprotein from transposon TNT 1-94</fullName>
    </submittedName>
</protein>
<gene>
    <name evidence="3" type="ORF">Tco_0801475</name>
</gene>
<evidence type="ECO:0000313" key="3">
    <source>
        <dbReference type="EMBL" id="GJS94507.1"/>
    </source>
</evidence>
<proteinExistence type="predicted"/>
<organism evidence="3 4">
    <name type="scientific">Tanacetum coccineum</name>
    <dbReference type="NCBI Taxonomy" id="301880"/>
    <lineage>
        <taxon>Eukaryota</taxon>
        <taxon>Viridiplantae</taxon>
        <taxon>Streptophyta</taxon>
        <taxon>Embryophyta</taxon>
        <taxon>Tracheophyta</taxon>
        <taxon>Spermatophyta</taxon>
        <taxon>Magnoliopsida</taxon>
        <taxon>eudicotyledons</taxon>
        <taxon>Gunneridae</taxon>
        <taxon>Pentapetalae</taxon>
        <taxon>asterids</taxon>
        <taxon>campanulids</taxon>
        <taxon>Asterales</taxon>
        <taxon>Asteraceae</taxon>
        <taxon>Asteroideae</taxon>
        <taxon>Anthemideae</taxon>
        <taxon>Anthemidinae</taxon>
        <taxon>Tanacetum</taxon>
    </lineage>
</organism>
<feature type="domain" description="Reverse transcriptase Ty1/copia-type" evidence="2">
    <location>
        <begin position="124"/>
        <end position="170"/>
    </location>
</feature>
<feature type="region of interest" description="Disordered" evidence="1">
    <location>
        <begin position="1"/>
        <end position="24"/>
    </location>
</feature>
<dbReference type="InterPro" id="IPR013103">
    <property type="entry name" value="RVT_2"/>
</dbReference>
<keyword evidence="4" id="KW-1185">Reference proteome</keyword>
<evidence type="ECO:0000259" key="2">
    <source>
        <dbReference type="Pfam" id="PF07727"/>
    </source>
</evidence>
<name>A0ABQ4ZZJ9_9ASTR</name>
<dbReference type="Proteomes" id="UP001151760">
    <property type="component" value="Unassembled WGS sequence"/>
</dbReference>
<dbReference type="EMBL" id="BQNB010011736">
    <property type="protein sequence ID" value="GJS94507.1"/>
    <property type="molecule type" value="Genomic_DNA"/>
</dbReference>
<reference evidence="3" key="2">
    <citation type="submission" date="2022-01" db="EMBL/GenBank/DDBJ databases">
        <authorList>
            <person name="Yamashiro T."/>
            <person name="Shiraishi A."/>
            <person name="Satake H."/>
            <person name="Nakayama K."/>
        </authorList>
    </citation>
    <scope>NUCLEOTIDE SEQUENCE</scope>
</reference>
<evidence type="ECO:0000256" key="1">
    <source>
        <dbReference type="SAM" id="MobiDB-lite"/>
    </source>
</evidence>
<dbReference type="Pfam" id="PF07727">
    <property type="entry name" value="RVT_2"/>
    <property type="match status" value="1"/>
</dbReference>
<comment type="caution">
    <text evidence="3">The sequence shown here is derived from an EMBL/GenBank/DDBJ whole genome shotgun (WGS) entry which is preliminary data.</text>
</comment>
<sequence length="216" mass="24456">MKVEESLNVTFDESPPPTKLSPLVDDDVGEEEAIRKNTKIVNTNNEEDESIEVDEIINIKESKNHPLDQVIGNLNQRTLRSQAQNHSNFFCFISTIEPKNINEALKDESWVVAMQEELNQFVANDVWELVPLPVSQSVIGTKWVFRNKLDENGIVSRNKARLVAQGYNQQEVHQGMFKRSSVGDSKTNQDADVNGDPTHKDDESDPVIALNIEVDW</sequence>